<dbReference type="EMBL" id="FJVC01000102">
    <property type="protein sequence ID" value="CZT42755.1"/>
    <property type="molecule type" value="Genomic_DNA"/>
</dbReference>
<dbReference type="InterPro" id="IPR052355">
    <property type="entry name" value="CENP-V-like"/>
</dbReference>
<evidence type="ECO:0000259" key="4">
    <source>
        <dbReference type="PROSITE" id="PS51891"/>
    </source>
</evidence>
<dbReference type="Proteomes" id="UP000177625">
    <property type="component" value="Unassembled WGS sequence"/>
</dbReference>
<organism evidence="5 6">
    <name type="scientific">Rhynchosporium secalis</name>
    <name type="common">Barley scald fungus</name>
    <dbReference type="NCBI Taxonomy" id="38038"/>
    <lineage>
        <taxon>Eukaryota</taxon>
        <taxon>Fungi</taxon>
        <taxon>Dikarya</taxon>
        <taxon>Ascomycota</taxon>
        <taxon>Pezizomycotina</taxon>
        <taxon>Leotiomycetes</taxon>
        <taxon>Helotiales</taxon>
        <taxon>Ploettnerulaceae</taxon>
        <taxon>Rhynchosporium</taxon>
    </lineage>
</organism>
<dbReference type="GO" id="GO:0016846">
    <property type="term" value="F:carbon-sulfur lyase activity"/>
    <property type="evidence" value="ECO:0007669"/>
    <property type="project" value="InterPro"/>
</dbReference>
<evidence type="ECO:0000256" key="2">
    <source>
        <dbReference type="ARBA" id="ARBA00022723"/>
    </source>
</evidence>
<evidence type="ECO:0000313" key="6">
    <source>
        <dbReference type="Proteomes" id="UP000177625"/>
    </source>
</evidence>
<evidence type="ECO:0000256" key="1">
    <source>
        <dbReference type="ARBA" id="ARBA00005495"/>
    </source>
</evidence>
<proteinExistence type="inferred from homology"/>
<dbReference type="InterPro" id="IPR006913">
    <property type="entry name" value="CENP-V/GFA"/>
</dbReference>
<name>A0A1E1M2G9_RHYSE</name>
<dbReference type="InterPro" id="IPR011057">
    <property type="entry name" value="Mss4-like_sf"/>
</dbReference>
<dbReference type="GO" id="GO:0046872">
    <property type="term" value="F:metal ion binding"/>
    <property type="evidence" value="ECO:0007669"/>
    <property type="project" value="UniProtKB-KW"/>
</dbReference>
<dbReference type="Pfam" id="PF04828">
    <property type="entry name" value="GFA"/>
    <property type="match status" value="1"/>
</dbReference>
<dbReference type="PANTHER" id="PTHR28620">
    <property type="entry name" value="CENTROMERE PROTEIN V"/>
    <property type="match status" value="1"/>
</dbReference>
<keyword evidence="6" id="KW-1185">Reference proteome</keyword>
<keyword evidence="3" id="KW-0862">Zinc</keyword>
<dbReference type="AlphaFoldDB" id="A0A1E1M2G9"/>
<dbReference type="PANTHER" id="PTHR28620:SF1">
    <property type="entry name" value="CENP-V_GFA DOMAIN-CONTAINING PROTEIN"/>
    <property type="match status" value="1"/>
</dbReference>
<dbReference type="Gene3D" id="2.170.150.70">
    <property type="match status" value="1"/>
</dbReference>
<feature type="domain" description="CENP-V/GFA" evidence="4">
    <location>
        <begin position="18"/>
        <end position="137"/>
    </location>
</feature>
<evidence type="ECO:0000256" key="3">
    <source>
        <dbReference type="ARBA" id="ARBA00022833"/>
    </source>
</evidence>
<reference evidence="6" key="1">
    <citation type="submission" date="2016-03" db="EMBL/GenBank/DDBJ databases">
        <authorList>
            <person name="Guldener U."/>
        </authorList>
    </citation>
    <scope>NUCLEOTIDE SEQUENCE [LARGE SCALE GENOMIC DNA]</scope>
</reference>
<comment type="similarity">
    <text evidence="1">Belongs to the Gfa family.</text>
</comment>
<dbReference type="PROSITE" id="PS51891">
    <property type="entry name" value="CENP_V_GFA"/>
    <property type="match status" value="1"/>
</dbReference>
<keyword evidence="2" id="KW-0479">Metal-binding</keyword>
<protein>
    <recommendedName>
        <fullName evidence="4">CENP-V/GFA domain-containing protein</fullName>
    </recommendedName>
</protein>
<accession>A0A1E1M2G9</accession>
<gene>
    <name evidence="5" type="ORF">RSE6_02703</name>
</gene>
<evidence type="ECO:0000313" key="5">
    <source>
        <dbReference type="EMBL" id="CZT42755.1"/>
    </source>
</evidence>
<sequence length="146" mass="16691">MLAAKSTSTVVQKERVTHEAQCHCGGLKFTVKMDNPFPTQTVNKFNCTICTQNGYVFVYPPRRDIHFTRGFESLGEYKFNTKLKTHRFCKTCGTSILVDFNGTVPAKRDTDHDILAINVRRTFTDIDMDSIVYTTFDGRKLIPRVD</sequence>
<dbReference type="SUPFAM" id="SSF51316">
    <property type="entry name" value="Mss4-like"/>
    <property type="match status" value="1"/>
</dbReference>